<reference evidence="2" key="1">
    <citation type="journal article" date="2019" name="Int. J. Syst. Evol. Microbiol.">
        <title>The Global Catalogue of Microorganisms (GCM) 10K type strain sequencing project: providing services to taxonomists for standard genome sequencing and annotation.</title>
        <authorList>
            <consortium name="The Broad Institute Genomics Platform"/>
            <consortium name="The Broad Institute Genome Sequencing Center for Infectious Disease"/>
            <person name="Wu L."/>
            <person name="Ma J."/>
        </authorList>
    </citation>
    <scope>NUCLEOTIDE SEQUENCE [LARGE SCALE GENOMIC DNA]</scope>
    <source>
        <strain evidence="2">CCUG 49339</strain>
    </source>
</reference>
<sequence>MKVVVASTPEQEQFISELVDYIYREVFPTYFTDEYIEELQKLDVLIPKTEGLYNGTLKEAFQLISSMQAIIAVIETVSTEDISETHYEIFEKNTSILEEYGYNFPFSIHHFSHPREEKLSCYSKPTSPFVM</sequence>
<evidence type="ECO:0000313" key="1">
    <source>
        <dbReference type="EMBL" id="MFD1738981.1"/>
    </source>
</evidence>
<dbReference type="RefSeq" id="WP_377930207.1">
    <property type="nucleotide sequence ID" value="NZ_JBHUEM010000052.1"/>
</dbReference>
<accession>A0ABW4LVN3</accession>
<dbReference type="EMBL" id="JBHUEM010000052">
    <property type="protein sequence ID" value="MFD1738981.1"/>
    <property type="molecule type" value="Genomic_DNA"/>
</dbReference>
<dbReference type="Proteomes" id="UP001597214">
    <property type="component" value="Unassembled WGS sequence"/>
</dbReference>
<dbReference type="InterPro" id="IPR020355">
    <property type="entry name" value="Uncharacterised_YhcU"/>
</dbReference>
<gene>
    <name evidence="1" type="ORF">ACFSCX_20930</name>
</gene>
<evidence type="ECO:0000313" key="2">
    <source>
        <dbReference type="Proteomes" id="UP001597214"/>
    </source>
</evidence>
<name>A0ABW4LVN3_9BACI</name>
<keyword evidence="2" id="KW-1185">Reference proteome</keyword>
<protein>
    <submittedName>
        <fullName evidence="1">DUF5365 family protein</fullName>
    </submittedName>
</protein>
<dbReference type="Pfam" id="PF17326">
    <property type="entry name" value="DUF5365"/>
    <property type="match status" value="1"/>
</dbReference>
<comment type="caution">
    <text evidence="1">The sequence shown here is derived from an EMBL/GenBank/DDBJ whole genome shotgun (WGS) entry which is preliminary data.</text>
</comment>
<proteinExistence type="predicted"/>
<organism evidence="1 2">
    <name type="scientific">Bacillus salitolerans</name>
    <dbReference type="NCBI Taxonomy" id="1437434"/>
    <lineage>
        <taxon>Bacteria</taxon>
        <taxon>Bacillati</taxon>
        <taxon>Bacillota</taxon>
        <taxon>Bacilli</taxon>
        <taxon>Bacillales</taxon>
        <taxon>Bacillaceae</taxon>
        <taxon>Bacillus</taxon>
    </lineage>
</organism>